<proteinExistence type="predicted"/>
<dbReference type="Pfam" id="PF00856">
    <property type="entry name" value="SET"/>
    <property type="match status" value="1"/>
</dbReference>
<protein>
    <recommendedName>
        <fullName evidence="1">SET domain-containing protein</fullName>
    </recommendedName>
</protein>
<evidence type="ECO:0000259" key="1">
    <source>
        <dbReference type="PROSITE" id="PS50280"/>
    </source>
</evidence>
<organism evidence="2 3">
    <name type="scientific">Dinghuibacter silviterrae</name>
    <dbReference type="NCBI Taxonomy" id="1539049"/>
    <lineage>
        <taxon>Bacteria</taxon>
        <taxon>Pseudomonadati</taxon>
        <taxon>Bacteroidota</taxon>
        <taxon>Chitinophagia</taxon>
        <taxon>Chitinophagales</taxon>
        <taxon>Chitinophagaceae</taxon>
        <taxon>Dinghuibacter</taxon>
    </lineage>
</organism>
<dbReference type="GO" id="GO:0062122">
    <property type="term" value="F:histone H3K37 methyltransferase activity"/>
    <property type="evidence" value="ECO:0007669"/>
    <property type="project" value="InterPro"/>
</dbReference>
<name>A0A4R8DSA8_9BACT</name>
<dbReference type="PIRSF" id="PIRSF022536">
    <property type="entry name" value="A612L_SET"/>
    <property type="match status" value="1"/>
</dbReference>
<dbReference type="PROSITE" id="PS50280">
    <property type="entry name" value="SET"/>
    <property type="match status" value="1"/>
</dbReference>
<dbReference type="InterPro" id="IPR009207">
    <property type="entry name" value="SET7_MeTrfase"/>
</dbReference>
<reference evidence="2 3" key="1">
    <citation type="submission" date="2019-03" db="EMBL/GenBank/DDBJ databases">
        <title>Genomic Encyclopedia of Type Strains, Phase IV (KMG-IV): sequencing the most valuable type-strain genomes for metagenomic binning, comparative biology and taxonomic classification.</title>
        <authorList>
            <person name="Goeker M."/>
        </authorList>
    </citation>
    <scope>NUCLEOTIDE SEQUENCE [LARGE SCALE GENOMIC DNA]</scope>
    <source>
        <strain evidence="2 3">DSM 100059</strain>
    </source>
</reference>
<dbReference type="SUPFAM" id="SSF82199">
    <property type="entry name" value="SET domain"/>
    <property type="match status" value="1"/>
</dbReference>
<dbReference type="Gene3D" id="2.170.270.10">
    <property type="entry name" value="SET domain"/>
    <property type="match status" value="1"/>
</dbReference>
<evidence type="ECO:0000313" key="3">
    <source>
        <dbReference type="Proteomes" id="UP000294498"/>
    </source>
</evidence>
<dbReference type="OrthoDB" id="279507at2"/>
<dbReference type="SMART" id="SM00317">
    <property type="entry name" value="SET"/>
    <property type="match status" value="1"/>
</dbReference>
<dbReference type="AlphaFoldDB" id="A0A4R8DSA8"/>
<gene>
    <name evidence="2" type="ORF">EDB95_1755</name>
</gene>
<dbReference type="RefSeq" id="WP_133992654.1">
    <property type="nucleotide sequence ID" value="NZ_SODV01000001.1"/>
</dbReference>
<feature type="domain" description="SET" evidence="1">
    <location>
        <begin position="4"/>
        <end position="113"/>
    </location>
</feature>
<comment type="caution">
    <text evidence="2">The sequence shown here is derived from an EMBL/GenBank/DDBJ whole genome shotgun (WGS) entry which is preliminary data.</text>
</comment>
<accession>A0A4R8DSA8</accession>
<dbReference type="InterPro" id="IPR046341">
    <property type="entry name" value="SET_dom_sf"/>
</dbReference>
<keyword evidence="3" id="KW-1185">Reference proteome</keyword>
<dbReference type="EMBL" id="SODV01000001">
    <property type="protein sequence ID" value="TDX00728.1"/>
    <property type="molecule type" value="Genomic_DNA"/>
</dbReference>
<evidence type="ECO:0000313" key="2">
    <source>
        <dbReference type="EMBL" id="TDX00728.1"/>
    </source>
</evidence>
<dbReference type="Proteomes" id="UP000294498">
    <property type="component" value="Unassembled WGS sequence"/>
</dbReference>
<sequence>MIQAYLYIAPSEGRGRGVYTRDALPADTIVEVSPVLVLSGEERKLLDQTLLHDYIFEWGEQKDKCCVAWGFVSMYNHRSPSNCEYFMDYAEEIIFVKTVVPIAAGEELTINYNGTAENKDPVWFEAIP</sequence>
<dbReference type="InterPro" id="IPR001214">
    <property type="entry name" value="SET_dom"/>
</dbReference>